<evidence type="ECO:0000256" key="6">
    <source>
        <dbReference type="RuleBase" id="RU004168"/>
    </source>
</evidence>
<feature type="domain" description="Acylphosphatase-like" evidence="7">
    <location>
        <begin position="3"/>
        <end position="90"/>
    </location>
</feature>
<organism evidence="8 9">
    <name type="scientific">Proteiniclasticum sediminis</name>
    <dbReference type="NCBI Taxonomy" id="2804028"/>
    <lineage>
        <taxon>Bacteria</taxon>
        <taxon>Bacillati</taxon>
        <taxon>Bacillota</taxon>
        <taxon>Clostridia</taxon>
        <taxon>Eubacteriales</taxon>
        <taxon>Clostridiaceae</taxon>
        <taxon>Proteiniclasticum</taxon>
    </lineage>
</organism>
<comment type="similarity">
    <text evidence="1 6">Belongs to the acylphosphatase family.</text>
</comment>
<keyword evidence="9" id="KW-1185">Reference proteome</keyword>
<dbReference type="AlphaFoldDB" id="A0A941CSU9"/>
<dbReference type="EMBL" id="JAGSCS010000020">
    <property type="protein sequence ID" value="MBR0577118.1"/>
    <property type="molecule type" value="Genomic_DNA"/>
</dbReference>
<feature type="active site" evidence="5">
    <location>
        <position position="18"/>
    </location>
</feature>
<dbReference type="GO" id="GO:0003998">
    <property type="term" value="F:acylphosphatase activity"/>
    <property type="evidence" value="ECO:0007669"/>
    <property type="project" value="UniProtKB-EC"/>
</dbReference>
<dbReference type="InterPro" id="IPR020456">
    <property type="entry name" value="Acylphosphatase"/>
</dbReference>
<protein>
    <recommendedName>
        <fullName evidence="3 5">acylphosphatase</fullName>
        <ecNumber evidence="2 5">3.6.1.7</ecNumber>
    </recommendedName>
</protein>
<evidence type="ECO:0000259" key="7">
    <source>
        <dbReference type="PROSITE" id="PS51160"/>
    </source>
</evidence>
<dbReference type="PROSITE" id="PS51160">
    <property type="entry name" value="ACYLPHOSPHATASE_3"/>
    <property type="match status" value="1"/>
</dbReference>
<keyword evidence="5" id="KW-0378">Hydrolase</keyword>
<gene>
    <name evidence="8" type="ORF">KCG48_12410</name>
</gene>
<dbReference type="InterPro" id="IPR036046">
    <property type="entry name" value="Acylphosphatase-like_dom_sf"/>
</dbReference>
<dbReference type="InterPro" id="IPR001792">
    <property type="entry name" value="Acylphosphatase-like_dom"/>
</dbReference>
<dbReference type="PANTHER" id="PTHR47268">
    <property type="entry name" value="ACYLPHOSPHATASE"/>
    <property type="match status" value="1"/>
</dbReference>
<evidence type="ECO:0000256" key="1">
    <source>
        <dbReference type="ARBA" id="ARBA00005614"/>
    </source>
</evidence>
<dbReference type="PANTHER" id="PTHR47268:SF4">
    <property type="entry name" value="ACYLPHOSPHATASE"/>
    <property type="match status" value="1"/>
</dbReference>
<dbReference type="Proteomes" id="UP000675379">
    <property type="component" value="Unassembled WGS sequence"/>
</dbReference>
<comment type="catalytic activity">
    <reaction evidence="4 5">
        <text>an acyl phosphate + H2O = a carboxylate + phosphate + H(+)</text>
        <dbReference type="Rhea" id="RHEA:14965"/>
        <dbReference type="ChEBI" id="CHEBI:15377"/>
        <dbReference type="ChEBI" id="CHEBI:15378"/>
        <dbReference type="ChEBI" id="CHEBI:29067"/>
        <dbReference type="ChEBI" id="CHEBI:43474"/>
        <dbReference type="ChEBI" id="CHEBI:59918"/>
        <dbReference type="EC" id="3.6.1.7"/>
    </reaction>
</comment>
<dbReference type="Gene3D" id="3.30.70.100">
    <property type="match status" value="1"/>
</dbReference>
<name>A0A941CSU9_9CLOT</name>
<dbReference type="EC" id="3.6.1.7" evidence="2 5"/>
<comment type="caution">
    <text evidence="8">The sequence shown here is derived from an EMBL/GenBank/DDBJ whole genome shotgun (WGS) entry which is preliminary data.</text>
</comment>
<evidence type="ECO:0000256" key="3">
    <source>
        <dbReference type="ARBA" id="ARBA00015991"/>
    </source>
</evidence>
<dbReference type="Pfam" id="PF00708">
    <property type="entry name" value="Acylphosphatase"/>
    <property type="match status" value="1"/>
</dbReference>
<evidence type="ECO:0000313" key="8">
    <source>
        <dbReference type="EMBL" id="MBR0577118.1"/>
    </source>
</evidence>
<evidence type="ECO:0000256" key="2">
    <source>
        <dbReference type="ARBA" id="ARBA00012150"/>
    </source>
</evidence>
<sequence>MKRYFILFSGRVQGVGFRYFCYTTASTLGLTGSVRNLSNGCVEVLVQGEEDKLTSLLQVLLRGNGYLRIDDYSLKEIPLVTEERKFTILG</sequence>
<evidence type="ECO:0000256" key="4">
    <source>
        <dbReference type="ARBA" id="ARBA00047645"/>
    </source>
</evidence>
<reference evidence="8" key="1">
    <citation type="submission" date="2021-04" db="EMBL/GenBank/DDBJ databases">
        <title>Proteiniclasticum sedimins sp. nov., an obligate anaerobic bacterium isolated from anaerobic sludge.</title>
        <authorList>
            <person name="Liu J."/>
        </authorList>
    </citation>
    <scope>NUCLEOTIDE SEQUENCE</scope>
    <source>
        <strain evidence="8">BAD-10</strain>
    </source>
</reference>
<dbReference type="SUPFAM" id="SSF54975">
    <property type="entry name" value="Acylphosphatase/BLUF domain-like"/>
    <property type="match status" value="1"/>
</dbReference>
<evidence type="ECO:0000256" key="5">
    <source>
        <dbReference type="PROSITE-ProRule" id="PRU00520"/>
    </source>
</evidence>
<proteinExistence type="inferred from homology"/>
<evidence type="ECO:0000313" key="9">
    <source>
        <dbReference type="Proteomes" id="UP000675379"/>
    </source>
</evidence>
<accession>A0A941CSU9</accession>
<dbReference type="RefSeq" id="WP_211802537.1">
    <property type="nucleotide sequence ID" value="NZ_JAGSCS010000020.1"/>
</dbReference>
<feature type="active site" evidence="5">
    <location>
        <position position="36"/>
    </location>
</feature>